<evidence type="ECO:0000313" key="3">
    <source>
        <dbReference type="Proteomes" id="UP001230051"/>
    </source>
</evidence>
<dbReference type="EMBL" id="JAGXEW010000055">
    <property type="protein sequence ID" value="KAK1150946.1"/>
    <property type="molecule type" value="Genomic_DNA"/>
</dbReference>
<accession>A0AAD8FR47</accession>
<feature type="region of interest" description="Disordered" evidence="1">
    <location>
        <begin position="1"/>
        <end position="21"/>
    </location>
</feature>
<dbReference type="Proteomes" id="UP001230051">
    <property type="component" value="Unassembled WGS sequence"/>
</dbReference>
<evidence type="ECO:0000256" key="1">
    <source>
        <dbReference type="SAM" id="MobiDB-lite"/>
    </source>
</evidence>
<keyword evidence="3" id="KW-1185">Reference proteome</keyword>
<organism evidence="2 3">
    <name type="scientific">Acipenser oxyrinchus oxyrinchus</name>
    <dbReference type="NCBI Taxonomy" id="40147"/>
    <lineage>
        <taxon>Eukaryota</taxon>
        <taxon>Metazoa</taxon>
        <taxon>Chordata</taxon>
        <taxon>Craniata</taxon>
        <taxon>Vertebrata</taxon>
        <taxon>Euteleostomi</taxon>
        <taxon>Actinopterygii</taxon>
        <taxon>Chondrostei</taxon>
        <taxon>Acipenseriformes</taxon>
        <taxon>Acipenseridae</taxon>
        <taxon>Acipenser</taxon>
    </lineage>
</organism>
<sequence length="112" mass="12190">MAGAATDNRNSRFPAEAASKKGRLPDLSVSFLHQPPEGTAGLPDAPGQCSFLLERLHEQKDDFGEIPSRFTLQFSERNQGKVPRVLAVRGLLQGVYNPERETVHRSAASACS</sequence>
<protein>
    <submittedName>
        <fullName evidence="2">Uncharacterized protein</fullName>
    </submittedName>
</protein>
<proteinExistence type="predicted"/>
<comment type="caution">
    <text evidence="2">The sequence shown here is derived from an EMBL/GenBank/DDBJ whole genome shotgun (WGS) entry which is preliminary data.</text>
</comment>
<reference evidence="2" key="1">
    <citation type="submission" date="2022-02" db="EMBL/GenBank/DDBJ databases">
        <title>Atlantic sturgeon de novo genome assembly.</title>
        <authorList>
            <person name="Stock M."/>
            <person name="Klopp C."/>
            <person name="Guiguen Y."/>
            <person name="Cabau C."/>
            <person name="Parinello H."/>
            <person name="Santidrian Yebra-Pimentel E."/>
            <person name="Kuhl H."/>
            <person name="Dirks R.P."/>
            <person name="Guessner J."/>
            <person name="Wuertz S."/>
            <person name="Du K."/>
            <person name="Schartl M."/>
        </authorList>
    </citation>
    <scope>NUCLEOTIDE SEQUENCE</scope>
    <source>
        <strain evidence="2">STURGEONOMICS-FGT-2020</strain>
        <tissue evidence="2">Whole blood</tissue>
    </source>
</reference>
<gene>
    <name evidence="2" type="ORF">AOXY_G33366</name>
</gene>
<evidence type="ECO:0000313" key="2">
    <source>
        <dbReference type="EMBL" id="KAK1150946.1"/>
    </source>
</evidence>
<dbReference type="AlphaFoldDB" id="A0AAD8FR47"/>
<name>A0AAD8FR47_ACIOX</name>